<dbReference type="EMBL" id="AP018150">
    <property type="protein sequence ID" value="BBE08911.1"/>
    <property type="molecule type" value="Genomic_DNA"/>
</dbReference>
<dbReference type="KEGG" id="mcys:MCB1EB_0750"/>
<protein>
    <submittedName>
        <fullName evidence="1">Uncharacterized protein</fullName>
    </submittedName>
</protein>
<accession>A0A2Z6EU32</accession>
<dbReference type="Proteomes" id="UP000282597">
    <property type="component" value="Chromosome"/>
</dbReference>
<organism evidence="1 2">
    <name type="scientific">Mycoavidus cysteinexigens</name>
    <dbReference type="NCBI Taxonomy" id="1553431"/>
    <lineage>
        <taxon>Bacteria</taxon>
        <taxon>Pseudomonadati</taxon>
        <taxon>Pseudomonadota</taxon>
        <taxon>Betaproteobacteria</taxon>
        <taxon>Burkholderiales</taxon>
        <taxon>Burkholderiaceae</taxon>
        <taxon>Mycoavidus</taxon>
    </lineage>
</organism>
<evidence type="ECO:0000313" key="2">
    <source>
        <dbReference type="Proteomes" id="UP000282597"/>
    </source>
</evidence>
<reference evidence="1 2" key="1">
    <citation type="journal article" date="2018" name="Microbes Environ.">
        <title>Comparative Genomic Insights into Endofungal Lifestyles of Two Bacterial Endosymbionts, Mycoavidus cysteinexigens and Burkholderia rhizoxinica.</title>
        <authorList>
            <person name="Sharmin D."/>
            <person name="Guo Y."/>
            <person name="Nishizawa T."/>
            <person name="Ohshima S."/>
            <person name="Sato Y."/>
            <person name="Takashima Y."/>
            <person name="Narisawa K."/>
            <person name="Ohta H."/>
        </authorList>
    </citation>
    <scope>NUCLEOTIDE SEQUENCE [LARGE SCALE GENOMIC DNA]</scope>
    <source>
        <strain evidence="1 2">B1-EB</strain>
    </source>
</reference>
<keyword evidence="2" id="KW-1185">Reference proteome</keyword>
<proteinExistence type="predicted"/>
<evidence type="ECO:0000313" key="1">
    <source>
        <dbReference type="EMBL" id="BBE08911.1"/>
    </source>
</evidence>
<dbReference type="RefSeq" id="WP_045362851.1">
    <property type="nucleotide sequence ID" value="NZ_AP018150.1"/>
</dbReference>
<gene>
    <name evidence="1" type="ORF">MCB1EB_0750</name>
</gene>
<sequence length="251" mass="28544">MFKSIAAKIFKSPATTTTQGDSQNLSTSNNNIEDKKRSTIFSALTIRKDRRTASQAINNSKSNNRSQVTLKNNDEGYVDPFSDLIEFSNKAHKNKVRQTNIAQKLYSLALGDLLNDKSEVKPWSNDNYSKIMENLSKKDRKFYFDKLKSLAPIIISHSASKDPDYQNHINKLKSKGIEIFIKPPEGFYDGLTSDTDHKDEKEKTEIKTFKEPSAGFYNELIAGIGHNDIENNSNYSDEMLANLKEQYNQNL</sequence>
<name>A0A2Z6EU32_9BURK</name>
<dbReference type="AlphaFoldDB" id="A0A2Z6EU32"/>